<dbReference type="GO" id="GO:0008237">
    <property type="term" value="F:metallopeptidase activity"/>
    <property type="evidence" value="ECO:0007669"/>
    <property type="project" value="UniProtKB-KW"/>
</dbReference>
<evidence type="ECO:0000313" key="12">
    <source>
        <dbReference type="EMBL" id="EAU87856.2"/>
    </source>
</evidence>
<evidence type="ECO:0000256" key="10">
    <source>
        <dbReference type="SAM" id="SignalP"/>
    </source>
</evidence>
<evidence type="ECO:0000259" key="11">
    <source>
        <dbReference type="Pfam" id="PF05572"/>
    </source>
</evidence>
<accession>A8NHT9</accession>
<dbReference type="Pfam" id="PF05572">
    <property type="entry name" value="Peptidase_M43"/>
    <property type="match status" value="1"/>
</dbReference>
<feature type="chain" id="PRO_5002726498" evidence="10">
    <location>
        <begin position="21"/>
        <end position="292"/>
    </location>
</feature>
<dbReference type="Gene3D" id="3.40.390.10">
    <property type="entry name" value="Collagenase (Catalytic Domain)"/>
    <property type="match status" value="1"/>
</dbReference>
<evidence type="ECO:0000256" key="8">
    <source>
        <dbReference type="ARBA" id="ARBA00023157"/>
    </source>
</evidence>
<protein>
    <submittedName>
        <fullName evidence="12">Metalloprotease</fullName>
    </submittedName>
</protein>
<evidence type="ECO:0000256" key="4">
    <source>
        <dbReference type="ARBA" id="ARBA00022729"/>
    </source>
</evidence>
<dbReference type="OMA" id="RDINIYF"/>
<dbReference type="Proteomes" id="UP000001861">
    <property type="component" value="Unassembled WGS sequence"/>
</dbReference>
<dbReference type="InterPro" id="IPR024079">
    <property type="entry name" value="MetalloPept_cat_dom_sf"/>
</dbReference>
<feature type="domain" description="Peptidase M43 pregnancy-associated plasma-A" evidence="11">
    <location>
        <begin position="195"/>
        <end position="284"/>
    </location>
</feature>
<organism evidence="12 13">
    <name type="scientific">Coprinopsis cinerea (strain Okayama-7 / 130 / ATCC MYA-4618 / FGSC 9003)</name>
    <name type="common">Inky cap fungus</name>
    <name type="synonym">Hormographiella aspergillata</name>
    <dbReference type="NCBI Taxonomy" id="240176"/>
    <lineage>
        <taxon>Eukaryota</taxon>
        <taxon>Fungi</taxon>
        <taxon>Dikarya</taxon>
        <taxon>Basidiomycota</taxon>
        <taxon>Agaricomycotina</taxon>
        <taxon>Agaricomycetes</taxon>
        <taxon>Agaricomycetidae</taxon>
        <taxon>Agaricales</taxon>
        <taxon>Agaricineae</taxon>
        <taxon>Psathyrellaceae</taxon>
        <taxon>Coprinopsis</taxon>
    </lineage>
</organism>
<dbReference type="VEuPathDB" id="FungiDB:CC1G_01503"/>
<keyword evidence="5" id="KW-0378">Hydrolase</keyword>
<name>A8NHT9_COPC7</name>
<keyword evidence="2" id="KW-0645">Protease</keyword>
<dbReference type="InterPro" id="IPR008754">
    <property type="entry name" value="Peptidase_M43"/>
</dbReference>
<dbReference type="KEGG" id="cci:CC1G_01503"/>
<keyword evidence="6" id="KW-0862">Zinc</keyword>
<evidence type="ECO:0000313" key="13">
    <source>
        <dbReference type="Proteomes" id="UP000001861"/>
    </source>
</evidence>
<evidence type="ECO:0000256" key="3">
    <source>
        <dbReference type="ARBA" id="ARBA00022723"/>
    </source>
</evidence>
<keyword evidence="3" id="KW-0479">Metal-binding</keyword>
<comment type="similarity">
    <text evidence="1">Belongs to the peptidase M43B family.</text>
</comment>
<dbReference type="CDD" id="cd04275">
    <property type="entry name" value="ZnMc_pappalysin_like"/>
    <property type="match status" value="1"/>
</dbReference>
<dbReference type="GO" id="GO:0046872">
    <property type="term" value="F:metal ion binding"/>
    <property type="evidence" value="ECO:0007669"/>
    <property type="project" value="UniProtKB-KW"/>
</dbReference>
<dbReference type="GeneID" id="6010328"/>
<evidence type="ECO:0000256" key="5">
    <source>
        <dbReference type="ARBA" id="ARBA00022801"/>
    </source>
</evidence>
<feature type="region of interest" description="Disordered" evidence="9">
    <location>
        <begin position="28"/>
        <end position="49"/>
    </location>
</feature>
<dbReference type="AlphaFoldDB" id="A8NHT9"/>
<evidence type="ECO:0000256" key="7">
    <source>
        <dbReference type="ARBA" id="ARBA00023049"/>
    </source>
</evidence>
<dbReference type="PANTHER" id="PTHR47466:SF1">
    <property type="entry name" value="METALLOPROTEASE MEP1 (AFU_ORTHOLOGUE AFUA_1G07730)-RELATED"/>
    <property type="match status" value="1"/>
</dbReference>
<keyword evidence="13" id="KW-1185">Reference proteome</keyword>
<dbReference type="GO" id="GO:0006508">
    <property type="term" value="P:proteolysis"/>
    <property type="evidence" value="ECO:0007669"/>
    <property type="project" value="UniProtKB-KW"/>
</dbReference>
<keyword evidence="4 10" id="KW-0732">Signal</keyword>
<evidence type="ECO:0000256" key="1">
    <source>
        <dbReference type="ARBA" id="ARBA00008721"/>
    </source>
</evidence>
<evidence type="ECO:0000256" key="2">
    <source>
        <dbReference type="ARBA" id="ARBA00022670"/>
    </source>
</evidence>
<dbReference type="SUPFAM" id="SSF55486">
    <property type="entry name" value="Metalloproteases ('zincins'), catalytic domain"/>
    <property type="match status" value="1"/>
</dbReference>
<dbReference type="HOGENOM" id="CLU_048726_1_0_1"/>
<dbReference type="PANTHER" id="PTHR47466">
    <property type="match status" value="1"/>
</dbReference>
<gene>
    <name evidence="12" type="ORF">CC1G_01503</name>
</gene>
<reference evidence="12 13" key="1">
    <citation type="journal article" date="2010" name="Proc. Natl. Acad. Sci. U.S.A.">
        <title>Insights into evolution of multicellular fungi from the assembled chromosomes of the mushroom Coprinopsis cinerea (Coprinus cinereus).</title>
        <authorList>
            <person name="Stajich J.E."/>
            <person name="Wilke S.K."/>
            <person name="Ahren D."/>
            <person name="Au C.H."/>
            <person name="Birren B.W."/>
            <person name="Borodovsky M."/>
            <person name="Burns C."/>
            <person name="Canback B."/>
            <person name="Casselton L.A."/>
            <person name="Cheng C.K."/>
            <person name="Deng J."/>
            <person name="Dietrich F.S."/>
            <person name="Fargo D.C."/>
            <person name="Farman M.L."/>
            <person name="Gathman A.C."/>
            <person name="Goldberg J."/>
            <person name="Guigo R."/>
            <person name="Hoegger P.J."/>
            <person name="Hooker J.B."/>
            <person name="Huggins A."/>
            <person name="James T.Y."/>
            <person name="Kamada T."/>
            <person name="Kilaru S."/>
            <person name="Kodira C."/>
            <person name="Kues U."/>
            <person name="Kupfer D."/>
            <person name="Kwan H.S."/>
            <person name="Lomsadze A."/>
            <person name="Li W."/>
            <person name="Lilly W.W."/>
            <person name="Ma L.J."/>
            <person name="Mackey A.J."/>
            <person name="Manning G."/>
            <person name="Martin F."/>
            <person name="Muraguchi H."/>
            <person name="Natvig D.O."/>
            <person name="Palmerini H."/>
            <person name="Ramesh M.A."/>
            <person name="Rehmeyer C.J."/>
            <person name="Roe B.A."/>
            <person name="Shenoy N."/>
            <person name="Stanke M."/>
            <person name="Ter-Hovhannisyan V."/>
            <person name="Tunlid A."/>
            <person name="Velagapudi R."/>
            <person name="Vision T.J."/>
            <person name="Zeng Q."/>
            <person name="Zolan M.E."/>
            <person name="Pukkila P.J."/>
        </authorList>
    </citation>
    <scope>NUCLEOTIDE SEQUENCE [LARGE SCALE GENOMIC DNA]</scope>
    <source>
        <strain evidence="13">Okayama-7 / 130 / ATCC MYA-4618 / FGSC 9003</strain>
    </source>
</reference>
<dbReference type="MEROPS" id="M43.008"/>
<dbReference type="EMBL" id="AACS02000010">
    <property type="protein sequence ID" value="EAU87856.2"/>
    <property type="molecule type" value="Genomic_DNA"/>
</dbReference>
<dbReference type="RefSeq" id="XP_001833826.2">
    <property type="nucleotide sequence ID" value="XM_001833774.2"/>
</dbReference>
<dbReference type="InParanoid" id="A8NHT9"/>
<sequence>MRFALLTTTVLAALSTLAGAQRLPRRACGAPEKSGQELSSAEEHFRQNSPEGVAAGTVEELEALRPYTPQTIDVYFHVVHEGKKEEQGNIPDEKIAAQIAVLNEAYASSGLFFNLKEVPRTSNRWWFRNAGPDTDEQNEMKEALRVGGPEALNVYTVSLSTTRLLGYATFPVDYEANPQDDGVVILYASVPGGEAEPYNLGQTVTHEVGHWVGLYHTFQGGCGGDGDFVNDTPAEASPAYGCPVGRDSCASTGVDPIHNFMDYTDDACMNNFTPGQVDRLRLQLATYRSIPL</sequence>
<dbReference type="eggNOG" id="ENOG502QQ7Z">
    <property type="taxonomic scope" value="Eukaryota"/>
</dbReference>
<feature type="signal peptide" evidence="10">
    <location>
        <begin position="1"/>
        <end position="20"/>
    </location>
</feature>
<keyword evidence="7 12" id="KW-0482">Metalloprotease</keyword>
<proteinExistence type="inferred from homology"/>
<comment type="caution">
    <text evidence="12">The sequence shown here is derived from an EMBL/GenBank/DDBJ whole genome shotgun (WGS) entry which is preliminary data.</text>
</comment>
<keyword evidence="8" id="KW-1015">Disulfide bond</keyword>
<evidence type="ECO:0000256" key="9">
    <source>
        <dbReference type="SAM" id="MobiDB-lite"/>
    </source>
</evidence>
<dbReference type="OrthoDB" id="536211at2759"/>
<evidence type="ECO:0000256" key="6">
    <source>
        <dbReference type="ARBA" id="ARBA00022833"/>
    </source>
</evidence>